<protein>
    <submittedName>
        <fullName evidence="3">FeoA domain protein</fullName>
    </submittedName>
</protein>
<dbReference type="SMART" id="SM00899">
    <property type="entry name" value="FeoA"/>
    <property type="match status" value="1"/>
</dbReference>
<dbReference type="GO" id="GO:0046914">
    <property type="term" value="F:transition metal ion binding"/>
    <property type="evidence" value="ECO:0007669"/>
    <property type="project" value="InterPro"/>
</dbReference>
<keyword evidence="1" id="KW-0408">Iron</keyword>
<dbReference type="Proteomes" id="UP000319976">
    <property type="component" value="Chromosome"/>
</dbReference>
<evidence type="ECO:0000259" key="2">
    <source>
        <dbReference type="SMART" id="SM00899"/>
    </source>
</evidence>
<dbReference type="InterPro" id="IPR038157">
    <property type="entry name" value="FeoA_core_dom"/>
</dbReference>
<keyword evidence="4" id="KW-1185">Reference proteome</keyword>
<name>A0A517T505_9PLAN</name>
<dbReference type="Pfam" id="PF04023">
    <property type="entry name" value="FeoA"/>
    <property type="match status" value="1"/>
</dbReference>
<evidence type="ECO:0000256" key="1">
    <source>
        <dbReference type="ARBA" id="ARBA00023004"/>
    </source>
</evidence>
<organism evidence="3 4">
    <name type="scientific">Calycomorphotria hydatis</name>
    <dbReference type="NCBI Taxonomy" id="2528027"/>
    <lineage>
        <taxon>Bacteria</taxon>
        <taxon>Pseudomonadati</taxon>
        <taxon>Planctomycetota</taxon>
        <taxon>Planctomycetia</taxon>
        <taxon>Planctomycetales</taxon>
        <taxon>Planctomycetaceae</taxon>
        <taxon>Calycomorphotria</taxon>
    </lineage>
</organism>
<dbReference type="KEGG" id="chya:V22_06790"/>
<dbReference type="InterPro" id="IPR007167">
    <property type="entry name" value="Fe-transptr_FeoA-like"/>
</dbReference>
<reference evidence="3 4" key="1">
    <citation type="submission" date="2019-02" db="EMBL/GenBank/DDBJ databases">
        <title>Deep-cultivation of Planctomycetes and their phenomic and genomic characterization uncovers novel biology.</title>
        <authorList>
            <person name="Wiegand S."/>
            <person name="Jogler M."/>
            <person name="Boedeker C."/>
            <person name="Pinto D."/>
            <person name="Vollmers J."/>
            <person name="Rivas-Marin E."/>
            <person name="Kohn T."/>
            <person name="Peeters S.H."/>
            <person name="Heuer A."/>
            <person name="Rast P."/>
            <person name="Oberbeckmann S."/>
            <person name="Bunk B."/>
            <person name="Jeske O."/>
            <person name="Meyerdierks A."/>
            <person name="Storesund J.E."/>
            <person name="Kallscheuer N."/>
            <person name="Luecker S."/>
            <person name="Lage O.M."/>
            <person name="Pohl T."/>
            <person name="Merkel B.J."/>
            <person name="Hornburger P."/>
            <person name="Mueller R.-W."/>
            <person name="Bruemmer F."/>
            <person name="Labrenz M."/>
            <person name="Spormann A.M."/>
            <person name="Op den Camp H."/>
            <person name="Overmann J."/>
            <person name="Amann R."/>
            <person name="Jetten M.S.M."/>
            <person name="Mascher T."/>
            <person name="Medema M.H."/>
            <person name="Devos D.P."/>
            <person name="Kaster A.-K."/>
            <person name="Ovreas L."/>
            <person name="Rohde M."/>
            <person name="Galperin M.Y."/>
            <person name="Jogler C."/>
        </authorList>
    </citation>
    <scope>NUCLEOTIDE SEQUENCE [LARGE SCALE GENOMIC DNA]</scope>
    <source>
        <strain evidence="3 4">V22</strain>
    </source>
</reference>
<sequence length="78" mass="8278">MISPATIPLEFLQIGETACVRDICGEDREVHRLAEMGLAPGTRVSVVKSGSPLLLAVNGQRLCFRADASTTVLVEPLG</sequence>
<evidence type="ECO:0000313" key="4">
    <source>
        <dbReference type="Proteomes" id="UP000319976"/>
    </source>
</evidence>
<dbReference type="InterPro" id="IPR008988">
    <property type="entry name" value="Transcriptional_repressor_C"/>
</dbReference>
<dbReference type="AlphaFoldDB" id="A0A517T505"/>
<dbReference type="Gene3D" id="2.30.30.90">
    <property type="match status" value="1"/>
</dbReference>
<feature type="domain" description="Ferrous iron transporter FeoA-like" evidence="2">
    <location>
        <begin position="7"/>
        <end position="76"/>
    </location>
</feature>
<proteinExistence type="predicted"/>
<dbReference type="SUPFAM" id="SSF50037">
    <property type="entry name" value="C-terminal domain of transcriptional repressors"/>
    <property type="match status" value="1"/>
</dbReference>
<evidence type="ECO:0000313" key="3">
    <source>
        <dbReference type="EMBL" id="QDT63457.1"/>
    </source>
</evidence>
<dbReference type="RefSeq" id="WP_197439904.1">
    <property type="nucleotide sequence ID" value="NZ_CP036316.1"/>
</dbReference>
<gene>
    <name evidence="3" type="ORF">V22_06790</name>
</gene>
<accession>A0A517T505</accession>
<dbReference type="EMBL" id="CP036316">
    <property type="protein sequence ID" value="QDT63457.1"/>
    <property type="molecule type" value="Genomic_DNA"/>
</dbReference>